<feature type="region of interest" description="Disordered" evidence="2">
    <location>
        <begin position="1"/>
        <end position="21"/>
    </location>
</feature>
<dbReference type="RefSeq" id="XP_025551468.1">
    <property type="nucleotide sequence ID" value="XM_025697009.1"/>
</dbReference>
<dbReference type="OrthoDB" id="4225570at2759"/>
<dbReference type="AlphaFoldDB" id="A0A395I197"/>
<name>A0A395I197_ASPHC</name>
<keyword evidence="4" id="KW-1185">Reference proteome</keyword>
<dbReference type="Gene3D" id="1.20.5.340">
    <property type="match status" value="1"/>
</dbReference>
<evidence type="ECO:0000313" key="3">
    <source>
        <dbReference type="EMBL" id="RAL12314.1"/>
    </source>
</evidence>
<proteinExistence type="predicted"/>
<dbReference type="EMBL" id="KZ824284">
    <property type="protein sequence ID" value="RAL12314.1"/>
    <property type="molecule type" value="Genomic_DNA"/>
</dbReference>
<protein>
    <submittedName>
        <fullName evidence="3">Uncharacterized protein</fullName>
    </submittedName>
</protein>
<dbReference type="GeneID" id="37201298"/>
<evidence type="ECO:0000313" key="4">
    <source>
        <dbReference type="Proteomes" id="UP000248961"/>
    </source>
</evidence>
<evidence type="ECO:0000256" key="2">
    <source>
        <dbReference type="SAM" id="MobiDB-lite"/>
    </source>
</evidence>
<sequence>MPTKPQPISTPNPPPNPNPPNPIDLLWAHELRRENVELATRLKATTTRLAAAESAVDTLSAQLRDLDAQIQRCCGRNEELASRVDGIEGRVLEKIENIGLRVEGLECRFLEGVVVGSRLGAAGGKGPGAGLGGDCVVQGPGDEGPAVEEVLVPDSMPVASSVGLRVDLDEVMGKGTGVGISTGMGMGKGGGLSLTGSSTTSFTGRTVGSQSGSSTNRGEGDGWNAGSVEFGGEEVPTGNGTIDLFGLLRQGRLMPLEEYLGAAEGVRRLLLLAEDDRGFMEAFVRGLRDGGLRVAVEKEMGMIGWSWERLQEVVLRWDAEHADAPCGAGCRRASQISGDWADGHESKRRRKRARRFIPIVPADEEDVLIARAMMMGR</sequence>
<feature type="region of interest" description="Disordered" evidence="2">
    <location>
        <begin position="189"/>
        <end position="235"/>
    </location>
</feature>
<keyword evidence="1" id="KW-0175">Coiled coil</keyword>
<accession>A0A395I197</accession>
<gene>
    <name evidence="3" type="ORF">BO97DRAFT_424835</name>
</gene>
<organism evidence="3 4">
    <name type="scientific">Aspergillus homomorphus (strain CBS 101889)</name>
    <dbReference type="NCBI Taxonomy" id="1450537"/>
    <lineage>
        <taxon>Eukaryota</taxon>
        <taxon>Fungi</taxon>
        <taxon>Dikarya</taxon>
        <taxon>Ascomycota</taxon>
        <taxon>Pezizomycotina</taxon>
        <taxon>Eurotiomycetes</taxon>
        <taxon>Eurotiomycetidae</taxon>
        <taxon>Eurotiales</taxon>
        <taxon>Aspergillaceae</taxon>
        <taxon>Aspergillus</taxon>
        <taxon>Aspergillus subgen. Circumdati</taxon>
    </lineage>
</organism>
<evidence type="ECO:0000256" key="1">
    <source>
        <dbReference type="SAM" id="Coils"/>
    </source>
</evidence>
<dbReference type="Proteomes" id="UP000248961">
    <property type="component" value="Unassembled WGS sequence"/>
</dbReference>
<feature type="coiled-coil region" evidence="1">
    <location>
        <begin position="42"/>
        <end position="69"/>
    </location>
</feature>
<dbReference type="VEuPathDB" id="FungiDB:BO97DRAFT_424835"/>
<reference evidence="3 4" key="1">
    <citation type="submission" date="2018-02" db="EMBL/GenBank/DDBJ databases">
        <title>The genomes of Aspergillus section Nigri reveals drivers in fungal speciation.</title>
        <authorList>
            <consortium name="DOE Joint Genome Institute"/>
            <person name="Vesth T.C."/>
            <person name="Nybo J."/>
            <person name="Theobald S."/>
            <person name="Brandl J."/>
            <person name="Frisvad J.C."/>
            <person name="Nielsen K.F."/>
            <person name="Lyhne E.K."/>
            <person name="Kogle M.E."/>
            <person name="Kuo A."/>
            <person name="Riley R."/>
            <person name="Clum A."/>
            <person name="Nolan M."/>
            <person name="Lipzen A."/>
            <person name="Salamov A."/>
            <person name="Henrissat B."/>
            <person name="Wiebenga A."/>
            <person name="De vries R.P."/>
            <person name="Grigoriev I.V."/>
            <person name="Mortensen U.H."/>
            <person name="Andersen M.R."/>
            <person name="Baker S.E."/>
        </authorList>
    </citation>
    <scope>NUCLEOTIDE SEQUENCE [LARGE SCALE GENOMIC DNA]</scope>
    <source>
        <strain evidence="3 4">CBS 101889</strain>
    </source>
</reference>
<feature type="compositionally biased region" description="Low complexity" evidence="2">
    <location>
        <begin position="194"/>
        <end position="209"/>
    </location>
</feature>